<dbReference type="AlphaFoldDB" id="A0AAD2PU91"/>
<organism evidence="1 2">
    <name type="scientific">Cylindrotheca closterium</name>
    <dbReference type="NCBI Taxonomy" id="2856"/>
    <lineage>
        <taxon>Eukaryota</taxon>
        <taxon>Sar</taxon>
        <taxon>Stramenopiles</taxon>
        <taxon>Ochrophyta</taxon>
        <taxon>Bacillariophyta</taxon>
        <taxon>Bacillariophyceae</taxon>
        <taxon>Bacillariophycidae</taxon>
        <taxon>Bacillariales</taxon>
        <taxon>Bacillariaceae</taxon>
        <taxon>Cylindrotheca</taxon>
    </lineage>
</organism>
<protein>
    <submittedName>
        <fullName evidence="1">Uncharacterized protein</fullName>
    </submittedName>
</protein>
<accession>A0AAD2PU91</accession>
<sequence>MASLQDTLQLNNQAVVLHHSDNLAQAAKAYHESLSFFKRLLKECYHHNQGIALSTVTQYECFHTAAPTNAQRDVSTQSDDEPFVYQSALILQETQSYLHNTQAMTIYCAGVVFNTAILHHRQAIKTGSSASLDRAAKLYEASLQLVLGQHIPAGSNSTVSLIAMAASNNLAQIELEKGLVCQACRRLQFLKILIQSLQHIVTRIFTMDEFQGMLSNTLSAESVTASPAA</sequence>
<proteinExistence type="predicted"/>
<evidence type="ECO:0000313" key="2">
    <source>
        <dbReference type="Proteomes" id="UP001295423"/>
    </source>
</evidence>
<comment type="caution">
    <text evidence="1">The sequence shown here is derived from an EMBL/GenBank/DDBJ whole genome shotgun (WGS) entry which is preliminary data.</text>
</comment>
<dbReference type="EMBL" id="CAKOGP040001736">
    <property type="protein sequence ID" value="CAJ1947957.1"/>
    <property type="molecule type" value="Genomic_DNA"/>
</dbReference>
<name>A0AAD2PU91_9STRA</name>
<evidence type="ECO:0000313" key="1">
    <source>
        <dbReference type="EMBL" id="CAJ1947957.1"/>
    </source>
</evidence>
<keyword evidence="2" id="KW-1185">Reference proteome</keyword>
<gene>
    <name evidence="1" type="ORF">CYCCA115_LOCUS11393</name>
</gene>
<dbReference type="Proteomes" id="UP001295423">
    <property type="component" value="Unassembled WGS sequence"/>
</dbReference>
<reference evidence="1" key="1">
    <citation type="submission" date="2023-08" db="EMBL/GenBank/DDBJ databases">
        <authorList>
            <person name="Audoor S."/>
            <person name="Bilcke G."/>
        </authorList>
    </citation>
    <scope>NUCLEOTIDE SEQUENCE</scope>
</reference>